<dbReference type="EMBL" id="JBBLZC010000020">
    <property type="protein sequence ID" value="MEK0084990.1"/>
    <property type="molecule type" value="Genomic_DNA"/>
</dbReference>
<dbReference type="PANTHER" id="PTHR35147:SF3">
    <property type="entry name" value="CHEMORECEPTOR GLUTAMINE DEAMIDASE CHED 1-RELATED"/>
    <property type="match status" value="1"/>
</dbReference>
<dbReference type="PANTHER" id="PTHR35147">
    <property type="entry name" value="CHEMORECEPTOR GLUTAMINE DEAMIDASE CHED-RELATED"/>
    <property type="match status" value="1"/>
</dbReference>
<reference evidence="4 5" key="1">
    <citation type="submission" date="2024-01" db="EMBL/GenBank/DDBJ databases">
        <title>Multi-omics insights into the function and evolution of sodium benzoate biodegradation pathways in Benzoatithermus flavus gen. nov., sp. nov. from hot spring.</title>
        <authorList>
            <person name="Hu C.-J."/>
            <person name="Li W.-J."/>
        </authorList>
    </citation>
    <scope>NUCLEOTIDE SEQUENCE [LARGE SCALE GENOMIC DNA]</scope>
    <source>
        <strain evidence="4 5">SYSU G07066</strain>
    </source>
</reference>
<evidence type="ECO:0000256" key="2">
    <source>
        <dbReference type="ARBA" id="ARBA00022801"/>
    </source>
</evidence>
<protein>
    <recommendedName>
        <fullName evidence="3">Probable chemoreceptor glutamine deamidase CheD</fullName>
        <ecNumber evidence="3">3.5.1.44</ecNumber>
    </recommendedName>
</protein>
<dbReference type="EC" id="3.5.1.44" evidence="3"/>
<dbReference type="InterPro" id="IPR005659">
    <property type="entry name" value="Chemorcpt_Glu_NH3ase_CheD"/>
</dbReference>
<sequence>MSQHRTPPWLHYHTRHVPPGEYGVSTEPDVVLSTLLGSCVAACLYDPEARVGGLNHFLLPEGKENLLYGNHAMEVLLNAILTHGGRRRSIVAKIFGGARMVAHAVSPIVNVGQRNVEFVRLYLAKEEFPLLSEDVGGTEARRIWMHPATGRVWVERLGTKDTQPLALSESRYRDSISRQPPAGDIDIFG</sequence>
<dbReference type="InterPro" id="IPR038592">
    <property type="entry name" value="CheD-like_sf"/>
</dbReference>
<comment type="caution">
    <text evidence="4">The sequence shown here is derived from an EMBL/GenBank/DDBJ whole genome shotgun (WGS) entry which is preliminary data.</text>
</comment>
<keyword evidence="1 3" id="KW-0145">Chemotaxis</keyword>
<dbReference type="SUPFAM" id="SSF64438">
    <property type="entry name" value="CNF1/YfiH-like putative cysteine hydrolases"/>
    <property type="match status" value="1"/>
</dbReference>
<proteinExistence type="inferred from homology"/>
<evidence type="ECO:0000256" key="3">
    <source>
        <dbReference type="HAMAP-Rule" id="MF_01440"/>
    </source>
</evidence>
<dbReference type="HAMAP" id="MF_01440">
    <property type="entry name" value="CheD"/>
    <property type="match status" value="1"/>
</dbReference>
<dbReference type="CDD" id="cd16352">
    <property type="entry name" value="CheD"/>
    <property type="match status" value="1"/>
</dbReference>
<comment type="catalytic activity">
    <reaction evidence="3">
        <text>L-glutaminyl-[protein] + H2O = L-glutamyl-[protein] + NH4(+)</text>
        <dbReference type="Rhea" id="RHEA:16441"/>
        <dbReference type="Rhea" id="RHEA-COMP:10207"/>
        <dbReference type="Rhea" id="RHEA-COMP:10208"/>
        <dbReference type="ChEBI" id="CHEBI:15377"/>
        <dbReference type="ChEBI" id="CHEBI:28938"/>
        <dbReference type="ChEBI" id="CHEBI:29973"/>
        <dbReference type="ChEBI" id="CHEBI:30011"/>
        <dbReference type="EC" id="3.5.1.44"/>
    </reaction>
</comment>
<comment type="function">
    <text evidence="3">Probably deamidates glutamine residues to glutamate on methyl-accepting chemotaxis receptors (MCPs), playing an important role in chemotaxis.</text>
</comment>
<keyword evidence="5" id="KW-1185">Reference proteome</keyword>
<name>A0ABU8XX59_9PROT</name>
<dbReference type="Proteomes" id="UP001375743">
    <property type="component" value="Unassembled WGS sequence"/>
</dbReference>
<gene>
    <name evidence="3" type="primary">cheD</name>
    <name evidence="4" type="ORF">U1T56_17690</name>
</gene>
<evidence type="ECO:0000313" key="5">
    <source>
        <dbReference type="Proteomes" id="UP001375743"/>
    </source>
</evidence>
<dbReference type="InterPro" id="IPR011324">
    <property type="entry name" value="Cytotoxic_necrot_fac-like_cat"/>
</dbReference>
<dbReference type="RefSeq" id="WP_418160838.1">
    <property type="nucleotide sequence ID" value="NZ_JBBLZC010000020.1"/>
</dbReference>
<accession>A0ABU8XX59</accession>
<comment type="similarity">
    <text evidence="3">Belongs to the CheD family.</text>
</comment>
<organism evidence="4 5">
    <name type="scientific">Benzoatithermus flavus</name>
    <dbReference type="NCBI Taxonomy" id="3108223"/>
    <lineage>
        <taxon>Bacteria</taxon>
        <taxon>Pseudomonadati</taxon>
        <taxon>Pseudomonadota</taxon>
        <taxon>Alphaproteobacteria</taxon>
        <taxon>Geminicoccales</taxon>
        <taxon>Geminicoccaceae</taxon>
        <taxon>Benzoatithermus</taxon>
    </lineage>
</organism>
<evidence type="ECO:0000313" key="4">
    <source>
        <dbReference type="EMBL" id="MEK0084990.1"/>
    </source>
</evidence>
<keyword evidence="2 3" id="KW-0378">Hydrolase</keyword>
<evidence type="ECO:0000256" key="1">
    <source>
        <dbReference type="ARBA" id="ARBA00022500"/>
    </source>
</evidence>
<dbReference type="Pfam" id="PF03975">
    <property type="entry name" value="CheD"/>
    <property type="match status" value="1"/>
</dbReference>
<dbReference type="Gene3D" id="3.30.1330.200">
    <property type="match status" value="1"/>
</dbReference>